<dbReference type="Pfam" id="PF00594">
    <property type="entry name" value="Gla"/>
    <property type="match status" value="1"/>
</dbReference>
<dbReference type="InterPro" id="IPR008979">
    <property type="entry name" value="Galactose-bd-like_sf"/>
</dbReference>
<dbReference type="PROSITE" id="PS00011">
    <property type="entry name" value="GLA_1"/>
    <property type="match status" value="1"/>
</dbReference>
<dbReference type="InterPro" id="IPR000294">
    <property type="entry name" value="GLA_domain"/>
</dbReference>
<dbReference type="SUPFAM" id="SSF49785">
    <property type="entry name" value="Galactose-binding domain-like"/>
    <property type="match status" value="1"/>
</dbReference>
<organism evidence="5">
    <name type="scientific">Oikopleura dioica</name>
    <name type="common">Tunicate</name>
    <dbReference type="NCBI Taxonomy" id="34765"/>
    <lineage>
        <taxon>Eukaryota</taxon>
        <taxon>Metazoa</taxon>
        <taxon>Chordata</taxon>
        <taxon>Tunicata</taxon>
        <taxon>Appendicularia</taxon>
        <taxon>Copelata</taxon>
        <taxon>Oikopleuridae</taxon>
        <taxon>Oikopleura</taxon>
    </lineage>
</organism>
<accession>E4XIE2</accession>
<dbReference type="InterPro" id="IPR000742">
    <property type="entry name" value="EGF"/>
</dbReference>
<dbReference type="GO" id="GO:0005576">
    <property type="term" value="C:extracellular region"/>
    <property type="evidence" value="ECO:0007669"/>
    <property type="project" value="InterPro"/>
</dbReference>
<gene>
    <name evidence="5" type="ORF">GSOID_T00012363001</name>
</gene>
<evidence type="ECO:0000256" key="2">
    <source>
        <dbReference type="PROSITE-ProRule" id="PRU00076"/>
    </source>
</evidence>
<dbReference type="Gene3D" id="2.60.120.260">
    <property type="entry name" value="Galactose-binding domain-like"/>
    <property type="match status" value="1"/>
</dbReference>
<evidence type="ECO:0000256" key="1">
    <source>
        <dbReference type="ARBA" id="ARBA00023157"/>
    </source>
</evidence>
<feature type="domain" description="Gla" evidence="4">
    <location>
        <begin position="4"/>
        <end position="50"/>
    </location>
</feature>
<dbReference type="EMBL" id="FN653055">
    <property type="protein sequence ID" value="CBY10343.1"/>
    <property type="molecule type" value="Genomic_DNA"/>
</dbReference>
<dbReference type="Gene3D" id="4.10.740.10">
    <property type="entry name" value="Coagulation Factor IX"/>
    <property type="match status" value="1"/>
</dbReference>
<dbReference type="PROSITE" id="PS00022">
    <property type="entry name" value="EGF_1"/>
    <property type="match status" value="1"/>
</dbReference>
<dbReference type="GO" id="GO:0005509">
    <property type="term" value="F:calcium ion binding"/>
    <property type="evidence" value="ECO:0007669"/>
    <property type="project" value="InterPro"/>
</dbReference>
<dbReference type="Proteomes" id="UP000001307">
    <property type="component" value="Unassembled WGS sequence"/>
</dbReference>
<feature type="disulfide bond" evidence="2">
    <location>
        <begin position="75"/>
        <end position="84"/>
    </location>
</feature>
<dbReference type="PROSITE" id="PS50026">
    <property type="entry name" value="EGF_3"/>
    <property type="match status" value="1"/>
</dbReference>
<dbReference type="InParanoid" id="E4XIE2"/>
<comment type="caution">
    <text evidence="2">Lacks conserved residue(s) required for the propagation of feature annotation.</text>
</comment>
<dbReference type="SUPFAM" id="SSF57630">
    <property type="entry name" value="GLA-domain"/>
    <property type="match status" value="1"/>
</dbReference>
<evidence type="ECO:0000313" key="5">
    <source>
        <dbReference type="EMBL" id="CBY10343.1"/>
    </source>
</evidence>
<dbReference type="AlphaFoldDB" id="E4XIE2"/>
<keyword evidence="1 2" id="KW-1015">Disulfide bond</keyword>
<evidence type="ECO:0000259" key="4">
    <source>
        <dbReference type="PROSITE" id="PS50998"/>
    </source>
</evidence>
<keyword evidence="2" id="KW-0245">EGF-like domain</keyword>
<dbReference type="InterPro" id="IPR035972">
    <property type="entry name" value="GLA-like_dom_SF"/>
</dbReference>
<evidence type="ECO:0000313" key="6">
    <source>
        <dbReference type="Proteomes" id="UP000001307"/>
    </source>
</evidence>
<dbReference type="InterPro" id="IPR017857">
    <property type="entry name" value="Coagulation_fac-like_Gla_dom"/>
</dbReference>
<sequence>MEEPGVGWKQELKEGHLVNECYKETCSYDEALEAIESVSDTKVFWDIFTEPCKKLNPCGAHKCNDLSRGHFMCQCEDGFDGMSCDHDCSSKNTPLTVNLEKDSFGSSSFIPTYEPFQARWNQGLGYFHVQTGGFPNVWKPELDDTAPYLWIDLGERRTVFSMAIRSGYHKGNLCAPNTVEIVFDKKKDFLEELSGDSYKVDNSTITPQQITLKKPVYAQFIAVRPRFTVDPDPAMPACIAIEFYGRGGSNPAPNNCK</sequence>
<proteinExistence type="predicted"/>
<name>E4XIE2_OIKDI</name>
<evidence type="ECO:0000259" key="3">
    <source>
        <dbReference type="PROSITE" id="PS50026"/>
    </source>
</evidence>
<keyword evidence="6" id="KW-1185">Reference proteome</keyword>
<dbReference type="PROSITE" id="PS50998">
    <property type="entry name" value="GLA_2"/>
    <property type="match status" value="1"/>
</dbReference>
<reference evidence="5" key="1">
    <citation type="journal article" date="2010" name="Science">
        <title>Plasticity of animal genome architecture unmasked by rapid evolution of a pelagic tunicate.</title>
        <authorList>
            <person name="Denoeud F."/>
            <person name="Henriet S."/>
            <person name="Mungpakdee S."/>
            <person name="Aury J.M."/>
            <person name="Da Silva C."/>
            <person name="Brinkmann H."/>
            <person name="Mikhaleva J."/>
            <person name="Olsen L.C."/>
            <person name="Jubin C."/>
            <person name="Canestro C."/>
            <person name="Bouquet J.M."/>
            <person name="Danks G."/>
            <person name="Poulain J."/>
            <person name="Campsteijn C."/>
            <person name="Adamski M."/>
            <person name="Cross I."/>
            <person name="Yadetie F."/>
            <person name="Muffato M."/>
            <person name="Louis A."/>
            <person name="Butcher S."/>
            <person name="Tsagkogeorga G."/>
            <person name="Konrad A."/>
            <person name="Singh S."/>
            <person name="Jensen M.F."/>
            <person name="Cong E.H."/>
            <person name="Eikeseth-Otteraa H."/>
            <person name="Noel B."/>
            <person name="Anthouard V."/>
            <person name="Porcel B.M."/>
            <person name="Kachouri-Lafond R."/>
            <person name="Nishino A."/>
            <person name="Ugolini M."/>
            <person name="Chourrout P."/>
            <person name="Nishida H."/>
            <person name="Aasland R."/>
            <person name="Huzurbazar S."/>
            <person name="Westhof E."/>
            <person name="Delsuc F."/>
            <person name="Lehrach H."/>
            <person name="Reinhardt R."/>
            <person name="Weissenbach J."/>
            <person name="Roy S.W."/>
            <person name="Artiguenave F."/>
            <person name="Postlethwait J.H."/>
            <person name="Manak J.R."/>
            <person name="Thompson E.M."/>
            <person name="Jaillon O."/>
            <person name="Du Pasquier L."/>
            <person name="Boudinot P."/>
            <person name="Liberles D.A."/>
            <person name="Volff J.N."/>
            <person name="Philippe H."/>
            <person name="Lenhard B."/>
            <person name="Roest Crollius H."/>
            <person name="Wincker P."/>
            <person name="Chourrout D."/>
        </authorList>
    </citation>
    <scope>NUCLEOTIDE SEQUENCE [LARGE SCALE GENOMIC DNA]</scope>
</reference>
<protein>
    <recommendedName>
        <fullName evidence="7">EGF-like domain-containing protein</fullName>
    </recommendedName>
</protein>
<dbReference type="OrthoDB" id="7726766at2759"/>
<evidence type="ECO:0008006" key="7">
    <source>
        <dbReference type="Google" id="ProtNLM"/>
    </source>
</evidence>
<feature type="domain" description="EGF-like" evidence="3">
    <location>
        <begin position="48"/>
        <end position="85"/>
    </location>
</feature>